<organism evidence="2 3">
    <name type="scientific">Marinobacter lutaoensis</name>
    <dbReference type="NCBI Taxonomy" id="135739"/>
    <lineage>
        <taxon>Bacteria</taxon>
        <taxon>Pseudomonadati</taxon>
        <taxon>Pseudomonadota</taxon>
        <taxon>Gammaproteobacteria</taxon>
        <taxon>Pseudomonadales</taxon>
        <taxon>Marinobacteraceae</taxon>
        <taxon>Marinobacter</taxon>
    </lineage>
</organism>
<dbReference type="AlphaFoldDB" id="A0A1V2DSY9"/>
<evidence type="ECO:0000259" key="1">
    <source>
        <dbReference type="Pfam" id="PF12697"/>
    </source>
</evidence>
<dbReference type="Gene3D" id="3.40.50.1820">
    <property type="entry name" value="alpha/beta hydrolase"/>
    <property type="match status" value="1"/>
</dbReference>
<feature type="domain" description="AB hydrolase-1" evidence="1">
    <location>
        <begin position="27"/>
        <end position="279"/>
    </location>
</feature>
<accession>A0A1V2DSY9</accession>
<dbReference type="STRING" id="135739.BTO32_12210"/>
<gene>
    <name evidence="2" type="ORF">BTO32_12210</name>
</gene>
<comment type="caution">
    <text evidence="2">The sequence shown here is derived from an EMBL/GenBank/DDBJ whole genome shotgun (WGS) entry which is preliminary data.</text>
</comment>
<reference evidence="2 3" key="1">
    <citation type="submission" date="2016-12" db="EMBL/GenBank/DDBJ databases">
        <title>Marinobacter lutaoensis whole genome sequencing.</title>
        <authorList>
            <person name="Verma A."/>
            <person name="Krishnamurthi S."/>
        </authorList>
    </citation>
    <scope>NUCLEOTIDE SEQUENCE [LARGE SCALE GENOMIC DNA]</scope>
    <source>
        <strain evidence="2 3">T5054</strain>
    </source>
</reference>
<dbReference type="OrthoDB" id="9780744at2"/>
<dbReference type="Pfam" id="PF12697">
    <property type="entry name" value="Abhydrolase_6"/>
    <property type="match status" value="1"/>
</dbReference>
<keyword evidence="3" id="KW-1185">Reference proteome</keyword>
<dbReference type="InterPro" id="IPR000073">
    <property type="entry name" value="AB_hydrolase_1"/>
</dbReference>
<dbReference type="EMBL" id="MSCW01000007">
    <property type="protein sequence ID" value="ONF43431.1"/>
    <property type="molecule type" value="Genomic_DNA"/>
</dbReference>
<name>A0A1V2DSY9_9GAMM</name>
<evidence type="ECO:0000313" key="2">
    <source>
        <dbReference type="EMBL" id="ONF43431.1"/>
    </source>
</evidence>
<dbReference type="RefSeq" id="WP_076724896.1">
    <property type="nucleotide sequence ID" value="NZ_MSCW01000007.1"/>
</dbReference>
<dbReference type="InterPro" id="IPR029058">
    <property type="entry name" value="AB_hydrolase_fold"/>
</dbReference>
<protein>
    <recommendedName>
        <fullName evidence="1">AB hydrolase-1 domain-containing protein</fullName>
    </recommendedName>
</protein>
<proteinExistence type="predicted"/>
<dbReference type="PANTHER" id="PTHR47914:SF1">
    <property type="entry name" value="ALPHA_BETA-HYDROLASES SUPERFAMILY PROTEIN"/>
    <property type="match status" value="1"/>
</dbReference>
<dbReference type="PANTHER" id="PTHR47914">
    <property type="entry name" value="ALPHA/BETA-HYDROLASES SUPERFAMILY PROTEIN"/>
    <property type="match status" value="1"/>
</dbReference>
<dbReference type="Proteomes" id="UP000189339">
    <property type="component" value="Unassembled WGS sequence"/>
</dbReference>
<sequence>MADTIRFRWQDADVTVGMSQAGSGRSVVLLPALSSISTRGEMQPLLERLAPSCCVTSLDWPGFGDLPRPRVDWTPDLLSAFLNWVLDEVLTPPHAVVAAGHAGTYALYQAVHHPATIEDLVLIAPTWRGPLPTMMGGQRSWFARVRGAVDNPLIGPSLYRLNVSRPVIRRMAREHVYDDPEWLSGERMAAKRAVTRAAGARHASVRFVSGALDRVGSREAFLDLAQRVEVPILMVYGSAAPRRSRAEMAALGELPNVDVRQLPAGKLAVHEEYPEEVATAVASHLSG</sequence>
<dbReference type="SUPFAM" id="SSF53474">
    <property type="entry name" value="alpha/beta-Hydrolases"/>
    <property type="match status" value="1"/>
</dbReference>
<evidence type="ECO:0000313" key="3">
    <source>
        <dbReference type="Proteomes" id="UP000189339"/>
    </source>
</evidence>